<dbReference type="CDD" id="cd18873">
    <property type="entry name" value="NUDIX_NadM_like"/>
    <property type="match status" value="1"/>
</dbReference>
<dbReference type="InterPro" id="IPR036390">
    <property type="entry name" value="WH_DNA-bd_sf"/>
</dbReference>
<dbReference type="OrthoDB" id="9786141at2"/>
<dbReference type="Pfam" id="PF00293">
    <property type="entry name" value="NUDIX"/>
    <property type="match status" value="1"/>
</dbReference>
<dbReference type="AlphaFoldDB" id="A0A1H7UHD8"/>
<dbReference type="PANTHER" id="PTHR43736:SF4">
    <property type="entry name" value="SLR1690 PROTEIN"/>
    <property type="match status" value="1"/>
</dbReference>
<evidence type="ECO:0000259" key="1">
    <source>
        <dbReference type="Pfam" id="PF00293"/>
    </source>
</evidence>
<organism evidence="3 4">
    <name type="scientific">Aquimarina amphilecti</name>
    <dbReference type="NCBI Taxonomy" id="1038014"/>
    <lineage>
        <taxon>Bacteria</taxon>
        <taxon>Pseudomonadati</taxon>
        <taxon>Bacteroidota</taxon>
        <taxon>Flavobacteriia</taxon>
        <taxon>Flavobacteriales</taxon>
        <taxon>Flavobacteriaceae</taxon>
        <taxon>Aquimarina</taxon>
    </lineage>
</organism>
<dbReference type="Pfam" id="PF21906">
    <property type="entry name" value="WHD_NrtR"/>
    <property type="match status" value="1"/>
</dbReference>
<dbReference type="RefSeq" id="WP_091411239.1">
    <property type="nucleotide sequence ID" value="NZ_FOAB01000007.1"/>
</dbReference>
<feature type="domain" description="Nudix hydrolase" evidence="1">
    <location>
        <begin position="20"/>
        <end position="143"/>
    </location>
</feature>
<dbReference type="InterPro" id="IPR000086">
    <property type="entry name" value="NUDIX_hydrolase_dom"/>
</dbReference>
<protein>
    <submittedName>
        <fullName evidence="3">ADP-ribose pyrophosphatase YjhB, NUDIX family</fullName>
    </submittedName>
</protein>
<dbReference type="SUPFAM" id="SSF55811">
    <property type="entry name" value="Nudix"/>
    <property type="match status" value="1"/>
</dbReference>
<dbReference type="InterPro" id="IPR054105">
    <property type="entry name" value="WHD_NrtR"/>
</dbReference>
<dbReference type="PANTHER" id="PTHR43736">
    <property type="entry name" value="ADP-RIBOSE PYROPHOSPHATASE"/>
    <property type="match status" value="1"/>
</dbReference>
<dbReference type="Gene3D" id="1.10.10.10">
    <property type="entry name" value="Winged helix-like DNA-binding domain superfamily/Winged helix DNA-binding domain"/>
    <property type="match status" value="1"/>
</dbReference>
<accession>A0A1H7UHD8</accession>
<sequence>MDFAKNQQNRWYQNKEKMFVAIDCIIFGFDNGVLKLLVFKREIEPLKGSWSLIGSFVRFDENSGEAANRILKDITGLEQIFTEELKTYSNINRDPGARCISIAQYALIPIDKHNKDLVEKHGAFWFPLNELPNLALDHDTMVADALERLRNKAKFFPLGFELLPKSFTLPQIQLLYEEIFQKKLDARNFRKKILSLELLTNTKKKDKTSSKKGAFLYQFDPEKYKKFKSIGFDFPILKNNI</sequence>
<evidence type="ECO:0000259" key="2">
    <source>
        <dbReference type="Pfam" id="PF21906"/>
    </source>
</evidence>
<keyword evidence="4" id="KW-1185">Reference proteome</keyword>
<evidence type="ECO:0000313" key="3">
    <source>
        <dbReference type="EMBL" id="SEL96219.1"/>
    </source>
</evidence>
<dbReference type="Gene3D" id="3.90.79.10">
    <property type="entry name" value="Nucleoside Triphosphate Pyrophosphohydrolase"/>
    <property type="match status" value="1"/>
</dbReference>
<dbReference type="EMBL" id="FOAB01000007">
    <property type="protein sequence ID" value="SEL96219.1"/>
    <property type="molecule type" value="Genomic_DNA"/>
</dbReference>
<dbReference type="SUPFAM" id="SSF46785">
    <property type="entry name" value="Winged helix' DNA-binding domain"/>
    <property type="match status" value="1"/>
</dbReference>
<dbReference type="Proteomes" id="UP000198521">
    <property type="component" value="Unassembled WGS sequence"/>
</dbReference>
<reference evidence="4" key="1">
    <citation type="submission" date="2016-10" db="EMBL/GenBank/DDBJ databases">
        <authorList>
            <person name="Varghese N."/>
            <person name="Submissions S."/>
        </authorList>
    </citation>
    <scope>NUCLEOTIDE SEQUENCE [LARGE SCALE GENOMIC DNA]</scope>
    <source>
        <strain evidence="4">DSM 25232 / NCIMB 14723 / 92V</strain>
    </source>
</reference>
<evidence type="ECO:0000313" key="4">
    <source>
        <dbReference type="Proteomes" id="UP000198521"/>
    </source>
</evidence>
<name>A0A1H7UHD8_AQUAM</name>
<feature type="domain" description="NrtR DNA-binding winged helix" evidence="2">
    <location>
        <begin position="159"/>
        <end position="219"/>
    </location>
</feature>
<proteinExistence type="predicted"/>
<dbReference type="InterPro" id="IPR015797">
    <property type="entry name" value="NUDIX_hydrolase-like_dom_sf"/>
</dbReference>
<dbReference type="STRING" id="1038014.SAMN04487910_3729"/>
<gene>
    <name evidence="3" type="ORF">SAMN04487910_3729</name>
</gene>
<dbReference type="InterPro" id="IPR036388">
    <property type="entry name" value="WH-like_DNA-bd_sf"/>
</dbReference>